<dbReference type="GeneID" id="20806103"/>
<dbReference type="VEuPathDB" id="FungiDB:H257_04107"/>
<reference evidence="1" key="1">
    <citation type="submission" date="2013-12" db="EMBL/GenBank/DDBJ databases">
        <title>The Genome Sequence of Aphanomyces astaci APO3.</title>
        <authorList>
            <consortium name="The Broad Institute Genomics Platform"/>
            <person name="Russ C."/>
            <person name="Tyler B."/>
            <person name="van West P."/>
            <person name="Dieguez-Uribeondo J."/>
            <person name="Young S.K."/>
            <person name="Zeng Q."/>
            <person name="Gargeya S."/>
            <person name="Fitzgerald M."/>
            <person name="Abouelleil A."/>
            <person name="Alvarado L."/>
            <person name="Chapman S.B."/>
            <person name="Gainer-Dewar J."/>
            <person name="Goldberg J."/>
            <person name="Griggs A."/>
            <person name="Gujja S."/>
            <person name="Hansen M."/>
            <person name="Howarth C."/>
            <person name="Imamovic A."/>
            <person name="Ireland A."/>
            <person name="Larimer J."/>
            <person name="McCowan C."/>
            <person name="Murphy C."/>
            <person name="Pearson M."/>
            <person name="Poon T.W."/>
            <person name="Priest M."/>
            <person name="Roberts A."/>
            <person name="Saif S."/>
            <person name="Shea T."/>
            <person name="Sykes S."/>
            <person name="Wortman J."/>
            <person name="Nusbaum C."/>
            <person name="Birren B."/>
        </authorList>
    </citation>
    <scope>NUCLEOTIDE SEQUENCE [LARGE SCALE GENOMIC DNA]</scope>
    <source>
        <strain evidence="1">APO3</strain>
    </source>
</reference>
<protein>
    <submittedName>
        <fullName evidence="1">Uncharacterized protein</fullName>
    </submittedName>
</protein>
<dbReference type="EMBL" id="KI913120">
    <property type="protein sequence ID" value="ETV83361.1"/>
    <property type="molecule type" value="Genomic_DNA"/>
</dbReference>
<name>W4GVL2_APHAT</name>
<proteinExistence type="predicted"/>
<evidence type="ECO:0000313" key="1">
    <source>
        <dbReference type="EMBL" id="ETV83361.1"/>
    </source>
</evidence>
<accession>W4GVL2</accession>
<organism evidence="1">
    <name type="scientific">Aphanomyces astaci</name>
    <name type="common">Crayfish plague agent</name>
    <dbReference type="NCBI Taxonomy" id="112090"/>
    <lineage>
        <taxon>Eukaryota</taxon>
        <taxon>Sar</taxon>
        <taxon>Stramenopiles</taxon>
        <taxon>Oomycota</taxon>
        <taxon>Saprolegniomycetes</taxon>
        <taxon>Saprolegniales</taxon>
        <taxon>Verrucalvaceae</taxon>
        <taxon>Aphanomyces</taxon>
    </lineage>
</organism>
<dbReference type="AlphaFoldDB" id="W4GVL2"/>
<dbReference type="RefSeq" id="XP_009826791.1">
    <property type="nucleotide sequence ID" value="XM_009828489.1"/>
</dbReference>
<sequence>MRHPAAVAVNARRKRAGLGRQRLGLAGHRAHGRTAGRSTVRQCLEHAQARTARCRSSPGHTDLDGPSQVVHTWATEAAASPVLWWHRQLQHSNSHRDNHTEYHHSSRP</sequence>
<gene>
    <name evidence="1" type="ORF">H257_04107</name>
</gene>